<comment type="caution">
    <text evidence="2">The sequence shown here is derived from an EMBL/GenBank/DDBJ whole genome shotgun (WGS) entry which is preliminary data.</text>
</comment>
<dbReference type="Pfam" id="PF01965">
    <property type="entry name" value="DJ-1_PfpI"/>
    <property type="match status" value="1"/>
</dbReference>
<organism evidence="2 3">
    <name type="scientific">Candidatus Magasanikbacteria bacterium GW2011_GWC2_34_16</name>
    <dbReference type="NCBI Taxonomy" id="1619045"/>
    <lineage>
        <taxon>Bacteria</taxon>
        <taxon>Candidatus Magasanikiibacteriota</taxon>
    </lineage>
</organism>
<dbReference type="Gene3D" id="3.40.50.880">
    <property type="match status" value="1"/>
</dbReference>
<accession>A0A0G0D8J2</accession>
<dbReference type="PANTHER" id="PTHR48094">
    <property type="entry name" value="PROTEIN/NUCLEIC ACID DEGLYCASE DJ-1-RELATED"/>
    <property type="match status" value="1"/>
</dbReference>
<gene>
    <name evidence="2" type="ORF">UR53_C0001G0080</name>
</gene>
<name>A0A0G0D8J2_9BACT</name>
<dbReference type="EMBL" id="LBPO01000001">
    <property type="protein sequence ID" value="KKP59580.1"/>
    <property type="molecule type" value="Genomic_DNA"/>
</dbReference>
<dbReference type="InterPro" id="IPR029062">
    <property type="entry name" value="Class_I_gatase-like"/>
</dbReference>
<feature type="domain" description="DJ-1/PfpI" evidence="1">
    <location>
        <begin position="2"/>
        <end position="168"/>
    </location>
</feature>
<dbReference type="CDD" id="cd03135">
    <property type="entry name" value="GATase1_DJ-1"/>
    <property type="match status" value="1"/>
</dbReference>
<dbReference type="AlphaFoldDB" id="A0A0G0D8J2"/>
<dbReference type="PANTHER" id="PTHR48094:SF12">
    <property type="entry name" value="PARKINSON DISEASE PROTEIN 7 HOMOLOG"/>
    <property type="match status" value="1"/>
</dbReference>
<dbReference type="InterPro" id="IPR050325">
    <property type="entry name" value="Prot/Nucl_acid_deglycase"/>
</dbReference>
<evidence type="ECO:0000259" key="1">
    <source>
        <dbReference type="Pfam" id="PF01965"/>
    </source>
</evidence>
<dbReference type="GO" id="GO:0005737">
    <property type="term" value="C:cytoplasm"/>
    <property type="evidence" value="ECO:0007669"/>
    <property type="project" value="TreeGrafter"/>
</dbReference>
<evidence type="ECO:0000313" key="2">
    <source>
        <dbReference type="EMBL" id="KKP59580.1"/>
    </source>
</evidence>
<reference evidence="2 3" key="1">
    <citation type="journal article" date="2015" name="Nature">
        <title>rRNA introns, odd ribosomes, and small enigmatic genomes across a large radiation of phyla.</title>
        <authorList>
            <person name="Brown C.T."/>
            <person name="Hug L.A."/>
            <person name="Thomas B.C."/>
            <person name="Sharon I."/>
            <person name="Castelle C.J."/>
            <person name="Singh A."/>
            <person name="Wilkins M.J."/>
            <person name="Williams K.H."/>
            <person name="Banfield J.F."/>
        </authorList>
    </citation>
    <scope>NUCLEOTIDE SEQUENCE [LARGE SCALE GENOMIC DNA]</scope>
</reference>
<protein>
    <submittedName>
        <fullName evidence="2">ThiJ/PfpI domain-containing protein</fullName>
    </submittedName>
</protein>
<proteinExistence type="predicted"/>
<sequence>MKKVLLVVASKDYQPIEYAIPKAILEAGGVTVITASNSLGKAVAIDNSETEVDILLDKVVAGDYDGIFFIGGPGALEYLDNEKSYKIIREVAASEKFWGAICISPRILANAQVLKGRKITGWDGDNKLEEILSAVNAGYVHKPVVVDNNLITASGPAAAKEFGEEILKKLS</sequence>
<evidence type="ECO:0000313" key="3">
    <source>
        <dbReference type="Proteomes" id="UP000034927"/>
    </source>
</evidence>
<dbReference type="SUPFAM" id="SSF52317">
    <property type="entry name" value="Class I glutamine amidotransferase-like"/>
    <property type="match status" value="1"/>
</dbReference>
<dbReference type="InterPro" id="IPR002818">
    <property type="entry name" value="DJ-1/PfpI"/>
</dbReference>
<dbReference type="Proteomes" id="UP000034927">
    <property type="component" value="Unassembled WGS sequence"/>
</dbReference>